<dbReference type="Pfam" id="PF09694">
    <property type="entry name" value="Gcw_chp"/>
    <property type="match status" value="1"/>
</dbReference>
<gene>
    <name evidence="2" type="ORF">ACG04Q_08400</name>
</gene>
<sequence length="95" mass="10154">MKKTAFSLLALLALAPAFAAEATSPWSFNAGAVSDYRYRGISQTRLQPVLQGGVDYAAPAGFSSAWRWWAPTPAARPTRAPSAPSSWAARVPCWA</sequence>
<dbReference type="EMBL" id="JBIGHX010000002">
    <property type="protein sequence ID" value="MFG6461588.1"/>
    <property type="molecule type" value="Genomic_DNA"/>
</dbReference>
<name>A0ABW7GI27_9BURK</name>
<evidence type="ECO:0000313" key="2">
    <source>
        <dbReference type="EMBL" id="MFG6461588.1"/>
    </source>
</evidence>
<protein>
    <submittedName>
        <fullName evidence="2">TorF family putative porin</fullName>
    </submittedName>
</protein>
<evidence type="ECO:0000313" key="3">
    <source>
        <dbReference type="Proteomes" id="UP001606302"/>
    </source>
</evidence>
<feature type="chain" id="PRO_5045223285" evidence="1">
    <location>
        <begin position="20"/>
        <end position="95"/>
    </location>
</feature>
<feature type="signal peptide" evidence="1">
    <location>
        <begin position="1"/>
        <end position="19"/>
    </location>
</feature>
<proteinExistence type="predicted"/>
<keyword evidence="1" id="KW-0732">Signal</keyword>
<organism evidence="2 3">
    <name type="scientific">Pelomonas lactea</name>
    <dbReference type="NCBI Taxonomy" id="3299030"/>
    <lineage>
        <taxon>Bacteria</taxon>
        <taxon>Pseudomonadati</taxon>
        <taxon>Pseudomonadota</taxon>
        <taxon>Betaproteobacteria</taxon>
        <taxon>Burkholderiales</taxon>
        <taxon>Sphaerotilaceae</taxon>
        <taxon>Roseateles</taxon>
    </lineage>
</organism>
<dbReference type="InterPro" id="IPR010239">
    <property type="entry name" value="CHP02001"/>
</dbReference>
<comment type="caution">
    <text evidence="2">The sequence shown here is derived from an EMBL/GenBank/DDBJ whole genome shotgun (WGS) entry which is preliminary data.</text>
</comment>
<dbReference type="RefSeq" id="WP_394510438.1">
    <property type="nucleotide sequence ID" value="NZ_JBIGHX010000002.1"/>
</dbReference>
<accession>A0ABW7GI27</accession>
<dbReference type="Proteomes" id="UP001606302">
    <property type="component" value="Unassembled WGS sequence"/>
</dbReference>
<reference evidence="2 3" key="1">
    <citation type="submission" date="2024-08" db="EMBL/GenBank/DDBJ databases">
        <authorList>
            <person name="Lu H."/>
        </authorList>
    </citation>
    <scope>NUCLEOTIDE SEQUENCE [LARGE SCALE GENOMIC DNA]</scope>
    <source>
        <strain evidence="2 3">DXS20W</strain>
    </source>
</reference>
<evidence type="ECO:0000256" key="1">
    <source>
        <dbReference type="SAM" id="SignalP"/>
    </source>
</evidence>
<keyword evidence="3" id="KW-1185">Reference proteome</keyword>